<sequence length="89" mass="10526">MRRRYPFTIAATLFGVALCMFNYTGYDPHNFIFFMLSVPAWAVDLFVDIHEVSVLLMYVLTIVSWALIGYITDRLIMRERRRSRSRSRA</sequence>
<dbReference type="OrthoDB" id="2622240at2"/>
<evidence type="ECO:0000313" key="3">
    <source>
        <dbReference type="Proteomes" id="UP000249522"/>
    </source>
</evidence>
<protein>
    <submittedName>
        <fullName evidence="2">Uncharacterized protein</fullName>
    </submittedName>
</protein>
<dbReference type="RefSeq" id="WP_111146662.1">
    <property type="nucleotide sequence ID" value="NZ_QKRB01000043.1"/>
</dbReference>
<evidence type="ECO:0000256" key="1">
    <source>
        <dbReference type="SAM" id="Phobius"/>
    </source>
</evidence>
<organism evidence="2 3">
    <name type="scientific">Paenibacillus sambharensis</name>
    <dbReference type="NCBI Taxonomy" id="1803190"/>
    <lineage>
        <taxon>Bacteria</taxon>
        <taxon>Bacillati</taxon>
        <taxon>Bacillota</taxon>
        <taxon>Bacilli</taxon>
        <taxon>Bacillales</taxon>
        <taxon>Paenibacillaceae</taxon>
        <taxon>Paenibacillus</taxon>
    </lineage>
</organism>
<feature type="transmembrane region" description="Helical" evidence="1">
    <location>
        <begin position="6"/>
        <end position="24"/>
    </location>
</feature>
<feature type="transmembrane region" description="Helical" evidence="1">
    <location>
        <begin position="55"/>
        <end position="76"/>
    </location>
</feature>
<comment type="caution">
    <text evidence="2">The sequence shown here is derived from an EMBL/GenBank/DDBJ whole genome shotgun (WGS) entry which is preliminary data.</text>
</comment>
<reference evidence="2 3" key="1">
    <citation type="submission" date="2018-06" db="EMBL/GenBank/DDBJ databases">
        <title>Paenibacillus imtechensis sp. nov.</title>
        <authorList>
            <person name="Pinnaka A.K."/>
            <person name="Singh H."/>
            <person name="Kaur M."/>
        </authorList>
    </citation>
    <scope>NUCLEOTIDE SEQUENCE [LARGE SCALE GENOMIC DNA]</scope>
    <source>
        <strain evidence="2 3">SMB1</strain>
    </source>
</reference>
<keyword evidence="3" id="KW-1185">Reference proteome</keyword>
<keyword evidence="1" id="KW-1133">Transmembrane helix</keyword>
<accession>A0A2W1LWN5</accession>
<name>A0A2W1LWN5_9BACL</name>
<gene>
    <name evidence="2" type="ORF">DNH61_10780</name>
</gene>
<dbReference type="Proteomes" id="UP000249522">
    <property type="component" value="Unassembled WGS sequence"/>
</dbReference>
<keyword evidence="1" id="KW-0472">Membrane</keyword>
<keyword evidence="1" id="KW-0812">Transmembrane</keyword>
<dbReference type="AlphaFoldDB" id="A0A2W1LWN5"/>
<dbReference type="EMBL" id="QKRB01000043">
    <property type="protein sequence ID" value="PZD95917.1"/>
    <property type="molecule type" value="Genomic_DNA"/>
</dbReference>
<evidence type="ECO:0000313" key="2">
    <source>
        <dbReference type="EMBL" id="PZD95917.1"/>
    </source>
</evidence>
<proteinExistence type="predicted"/>